<evidence type="ECO:0000313" key="2">
    <source>
        <dbReference type="Proteomes" id="UP001055879"/>
    </source>
</evidence>
<reference evidence="2" key="1">
    <citation type="journal article" date="2022" name="Mol. Ecol. Resour.">
        <title>The genomes of chicory, endive, great burdock and yacon provide insights into Asteraceae palaeo-polyploidization history and plant inulin production.</title>
        <authorList>
            <person name="Fan W."/>
            <person name="Wang S."/>
            <person name="Wang H."/>
            <person name="Wang A."/>
            <person name="Jiang F."/>
            <person name="Liu H."/>
            <person name="Zhao H."/>
            <person name="Xu D."/>
            <person name="Zhang Y."/>
        </authorList>
    </citation>
    <scope>NUCLEOTIDE SEQUENCE [LARGE SCALE GENOMIC DNA]</scope>
    <source>
        <strain evidence="2">cv. Niubang</strain>
    </source>
</reference>
<accession>A0ACB8Z431</accession>
<name>A0ACB8Z431_ARCLA</name>
<reference evidence="1 2" key="2">
    <citation type="journal article" date="2022" name="Mol. Ecol. Resour.">
        <title>The genomes of chicory, endive, great burdock and yacon provide insights into Asteraceae paleo-polyploidization history and plant inulin production.</title>
        <authorList>
            <person name="Fan W."/>
            <person name="Wang S."/>
            <person name="Wang H."/>
            <person name="Wang A."/>
            <person name="Jiang F."/>
            <person name="Liu H."/>
            <person name="Zhao H."/>
            <person name="Xu D."/>
            <person name="Zhang Y."/>
        </authorList>
    </citation>
    <scope>NUCLEOTIDE SEQUENCE [LARGE SCALE GENOMIC DNA]</scope>
    <source>
        <strain evidence="2">cv. Niubang</strain>
    </source>
</reference>
<protein>
    <submittedName>
        <fullName evidence="1">Uncharacterized protein</fullName>
    </submittedName>
</protein>
<comment type="caution">
    <text evidence="1">The sequence shown here is derived from an EMBL/GenBank/DDBJ whole genome shotgun (WGS) entry which is preliminary data.</text>
</comment>
<evidence type="ECO:0000313" key="1">
    <source>
        <dbReference type="EMBL" id="KAI3692040.1"/>
    </source>
</evidence>
<keyword evidence="2" id="KW-1185">Reference proteome</keyword>
<organism evidence="1 2">
    <name type="scientific">Arctium lappa</name>
    <name type="common">Greater burdock</name>
    <name type="synonym">Lappa major</name>
    <dbReference type="NCBI Taxonomy" id="4217"/>
    <lineage>
        <taxon>Eukaryota</taxon>
        <taxon>Viridiplantae</taxon>
        <taxon>Streptophyta</taxon>
        <taxon>Embryophyta</taxon>
        <taxon>Tracheophyta</taxon>
        <taxon>Spermatophyta</taxon>
        <taxon>Magnoliopsida</taxon>
        <taxon>eudicotyledons</taxon>
        <taxon>Gunneridae</taxon>
        <taxon>Pentapetalae</taxon>
        <taxon>asterids</taxon>
        <taxon>campanulids</taxon>
        <taxon>Asterales</taxon>
        <taxon>Asteraceae</taxon>
        <taxon>Carduoideae</taxon>
        <taxon>Cardueae</taxon>
        <taxon>Arctiinae</taxon>
        <taxon>Arctium</taxon>
    </lineage>
</organism>
<dbReference type="EMBL" id="CM042057">
    <property type="protein sequence ID" value="KAI3692040.1"/>
    <property type="molecule type" value="Genomic_DNA"/>
</dbReference>
<sequence>MILTEYSAKLLKKPDQCRAVYACSHLFWVDNEDGVKDGERVFLCLKRVLGIANVAQKMVNVTKGSNGSVMFFEILNNTIRYIQSQKEKDKGGAQSGRNLRRSSVIGSPTEDSWAEGLELASTINYQFQEPLNPGAPFRMRNFEGPAVSQPAQSRFQFSFQHLLFNSFSRIEHSRSCKLLGNVLISRVPPATRMAAKNQLTNEVVIHNPLSRVPPATPMAVAARNQIADHEKVSKMRSITPPASSIGKQFLNSKINGSKSFTTVKAEYRNPFETTGKDQILPDPLHAQTNRSRAHTDL</sequence>
<proteinExistence type="predicted"/>
<gene>
    <name evidence="1" type="ORF">L6452_31848</name>
</gene>
<dbReference type="Proteomes" id="UP001055879">
    <property type="component" value="Linkage Group LG11"/>
</dbReference>